<dbReference type="PROSITE" id="PS51186">
    <property type="entry name" value="GNAT"/>
    <property type="match status" value="1"/>
</dbReference>
<proteinExistence type="predicted"/>
<dbReference type="RefSeq" id="WP_068410116.1">
    <property type="nucleotide sequence ID" value="NZ_LRDB01000001.1"/>
</dbReference>
<dbReference type="Proteomes" id="UP000075615">
    <property type="component" value="Unassembled WGS sequence"/>
</dbReference>
<name>A0A150XXA1_9BACT</name>
<keyword evidence="3" id="KW-1185">Reference proteome</keyword>
<reference evidence="2 3" key="1">
    <citation type="submission" date="2016-01" db="EMBL/GenBank/DDBJ databases">
        <title>Genome sequencing of Roseivirga echinicomitans KMM 6058.</title>
        <authorList>
            <person name="Selvaratnam C."/>
            <person name="Thevarajoo S."/>
            <person name="Goh K.M."/>
            <person name="Ee R."/>
            <person name="Chan K.-G."/>
            <person name="Chong C.S."/>
        </authorList>
    </citation>
    <scope>NUCLEOTIDE SEQUENCE [LARGE SCALE GENOMIC DNA]</scope>
    <source>
        <strain evidence="2 3">KMM 6058</strain>
    </source>
</reference>
<evidence type="ECO:0000313" key="3">
    <source>
        <dbReference type="Proteomes" id="UP000075615"/>
    </source>
</evidence>
<dbReference type="InterPro" id="IPR000182">
    <property type="entry name" value="GNAT_dom"/>
</dbReference>
<dbReference type="STRING" id="296218.AWN68_00815"/>
<dbReference type="OrthoDB" id="9806005at2"/>
<dbReference type="PANTHER" id="PTHR41368">
    <property type="entry name" value="PROTEIN YGHO"/>
    <property type="match status" value="1"/>
</dbReference>
<gene>
    <name evidence="2" type="ORF">AWN68_00815</name>
</gene>
<accession>A0A150XXA1</accession>
<comment type="caution">
    <text evidence="2">The sequence shown here is derived from an EMBL/GenBank/DDBJ whole genome shotgun (WGS) entry which is preliminary data.</text>
</comment>
<dbReference type="GO" id="GO:0016747">
    <property type="term" value="F:acyltransferase activity, transferring groups other than amino-acyl groups"/>
    <property type="evidence" value="ECO:0007669"/>
    <property type="project" value="InterPro"/>
</dbReference>
<evidence type="ECO:0000313" key="2">
    <source>
        <dbReference type="EMBL" id="KYG83381.1"/>
    </source>
</evidence>
<dbReference type="InterPro" id="IPR039968">
    <property type="entry name" value="BcerS-like"/>
</dbReference>
<dbReference type="Gene3D" id="3.40.630.30">
    <property type="match status" value="1"/>
</dbReference>
<protein>
    <recommendedName>
        <fullName evidence="1">N-acetyltransferase domain-containing protein</fullName>
    </recommendedName>
</protein>
<dbReference type="SUPFAM" id="SSF55729">
    <property type="entry name" value="Acyl-CoA N-acyltransferases (Nat)"/>
    <property type="match status" value="1"/>
</dbReference>
<sequence length="374" mass="43363">MQIIEVKNKKDSKDFLDTARVIYKNDPVWVCPLDQEINNIFDPKENVFFQNGEAIRWVFKDDQGNLIGRIAAFINENKANFGAQRIGGIGFFESVNDKSVAFKIFDTAKKWLVERKVNTIQGPINFGENDSFWGLLVEGFTHPSNGMVYNPPHYRDFFEAYGFEKKMEQLTNHLNITDGLPERFVKIAEYAISKKTNLTLKPLDANRFDECAEDFMEIYNAAWAHHENFTPIKKEYVKDTFKKVKPFYDPNYIWFAYVDGQPASFVLVLPDVNQILKHFNGKINLWNKLRFVMLKRKKTITRLRVWAMGTHPKFQNTGLESVLVYKCFEGAMKSHYVEGELSWVGDFNDKMIAIHKALGAVPGKKHITYELAIK</sequence>
<evidence type="ECO:0000259" key="1">
    <source>
        <dbReference type="PROSITE" id="PS51186"/>
    </source>
</evidence>
<organism evidence="2 3">
    <name type="scientific">Roseivirga echinicomitans</name>
    <dbReference type="NCBI Taxonomy" id="296218"/>
    <lineage>
        <taxon>Bacteria</taxon>
        <taxon>Pseudomonadati</taxon>
        <taxon>Bacteroidota</taxon>
        <taxon>Cytophagia</taxon>
        <taxon>Cytophagales</taxon>
        <taxon>Roseivirgaceae</taxon>
        <taxon>Roseivirga</taxon>
    </lineage>
</organism>
<feature type="domain" description="N-acetyltransferase" evidence="1">
    <location>
        <begin position="198"/>
        <end position="374"/>
    </location>
</feature>
<dbReference type="EMBL" id="LRDB01000001">
    <property type="protein sequence ID" value="KYG83381.1"/>
    <property type="molecule type" value="Genomic_DNA"/>
</dbReference>
<dbReference type="InterPro" id="IPR016181">
    <property type="entry name" value="Acyl_CoA_acyltransferase"/>
</dbReference>
<dbReference type="PANTHER" id="PTHR41368:SF1">
    <property type="entry name" value="PROTEIN YGHO"/>
    <property type="match status" value="1"/>
</dbReference>
<dbReference type="AlphaFoldDB" id="A0A150XXA1"/>